<comment type="caution">
    <text evidence="1">The sequence shown here is derived from an EMBL/GenBank/DDBJ whole genome shotgun (WGS) entry which is preliminary data.</text>
</comment>
<accession>A0ABQ4FYR3</accession>
<sequence length="70" mass="7444">MDDAPLIRVVRGNPTPEEIAALLMVISAGAAASRTEEDARDAAEDRARRARLLRGPVVPGPGAWRAAVIR</sequence>
<proteinExistence type="predicted"/>
<protein>
    <recommendedName>
        <fullName evidence="3">Acyl-CoA carboxylase subunit epsilon</fullName>
    </recommendedName>
</protein>
<gene>
    <name evidence="1" type="ORF">Mco01_29380</name>
</gene>
<reference evidence="1 2" key="1">
    <citation type="submission" date="2021-01" db="EMBL/GenBank/DDBJ databases">
        <title>Whole genome shotgun sequence of Microbispora corallina NBRC 16416.</title>
        <authorList>
            <person name="Komaki H."/>
            <person name="Tamura T."/>
        </authorList>
    </citation>
    <scope>NUCLEOTIDE SEQUENCE [LARGE SCALE GENOMIC DNA]</scope>
    <source>
        <strain evidence="1 2">NBRC 16416</strain>
    </source>
</reference>
<name>A0ABQ4FYR3_9ACTN</name>
<evidence type="ECO:0008006" key="3">
    <source>
        <dbReference type="Google" id="ProtNLM"/>
    </source>
</evidence>
<dbReference type="Pfam" id="PF13822">
    <property type="entry name" value="ACC_epsilon"/>
    <property type="match status" value="1"/>
</dbReference>
<evidence type="ECO:0000313" key="2">
    <source>
        <dbReference type="Proteomes" id="UP000603904"/>
    </source>
</evidence>
<dbReference type="InterPro" id="IPR032716">
    <property type="entry name" value="ACC_epsilon"/>
</dbReference>
<dbReference type="RefSeq" id="WP_204057418.1">
    <property type="nucleotide sequence ID" value="NZ_BAAAGP010000011.1"/>
</dbReference>
<organism evidence="1 2">
    <name type="scientific">Microbispora corallina</name>
    <dbReference type="NCBI Taxonomy" id="83302"/>
    <lineage>
        <taxon>Bacteria</taxon>
        <taxon>Bacillati</taxon>
        <taxon>Actinomycetota</taxon>
        <taxon>Actinomycetes</taxon>
        <taxon>Streptosporangiales</taxon>
        <taxon>Streptosporangiaceae</taxon>
        <taxon>Microbispora</taxon>
    </lineage>
</organism>
<dbReference type="EMBL" id="BOOC01000011">
    <property type="protein sequence ID" value="GIH39938.1"/>
    <property type="molecule type" value="Genomic_DNA"/>
</dbReference>
<keyword evidence="2" id="KW-1185">Reference proteome</keyword>
<evidence type="ECO:0000313" key="1">
    <source>
        <dbReference type="EMBL" id="GIH39938.1"/>
    </source>
</evidence>
<dbReference type="Proteomes" id="UP000603904">
    <property type="component" value="Unassembled WGS sequence"/>
</dbReference>